<dbReference type="OrthoDB" id="1600564at2759"/>
<dbReference type="GO" id="GO:0016788">
    <property type="term" value="F:hydrolase activity, acting on ester bonds"/>
    <property type="evidence" value="ECO:0007669"/>
    <property type="project" value="InterPro"/>
</dbReference>
<dbReference type="Pfam" id="PF00657">
    <property type="entry name" value="Lipase_GDSL"/>
    <property type="match status" value="1"/>
</dbReference>
<dbReference type="SUPFAM" id="SSF52266">
    <property type="entry name" value="SGNH hydrolase"/>
    <property type="match status" value="1"/>
</dbReference>
<proteinExistence type="inferred from homology"/>
<evidence type="ECO:0000313" key="3">
    <source>
        <dbReference type="EMBL" id="KAF5206145.1"/>
    </source>
</evidence>
<dbReference type="InterPro" id="IPR050592">
    <property type="entry name" value="GDSL_lipolytic_enzyme"/>
</dbReference>
<evidence type="ECO:0000256" key="2">
    <source>
        <dbReference type="SAM" id="SignalP"/>
    </source>
</evidence>
<keyword evidence="4" id="KW-1185">Reference proteome</keyword>
<dbReference type="InterPro" id="IPR036514">
    <property type="entry name" value="SGNH_hydro_sf"/>
</dbReference>
<evidence type="ECO:0000313" key="4">
    <source>
        <dbReference type="Proteomes" id="UP000554482"/>
    </source>
</evidence>
<dbReference type="EMBL" id="JABWDY010003150">
    <property type="protein sequence ID" value="KAF5206145.1"/>
    <property type="molecule type" value="Genomic_DNA"/>
</dbReference>
<organism evidence="3 4">
    <name type="scientific">Thalictrum thalictroides</name>
    <name type="common">Rue-anemone</name>
    <name type="synonym">Anemone thalictroides</name>
    <dbReference type="NCBI Taxonomy" id="46969"/>
    <lineage>
        <taxon>Eukaryota</taxon>
        <taxon>Viridiplantae</taxon>
        <taxon>Streptophyta</taxon>
        <taxon>Embryophyta</taxon>
        <taxon>Tracheophyta</taxon>
        <taxon>Spermatophyta</taxon>
        <taxon>Magnoliopsida</taxon>
        <taxon>Ranunculales</taxon>
        <taxon>Ranunculaceae</taxon>
        <taxon>Thalictroideae</taxon>
        <taxon>Thalictrum</taxon>
    </lineage>
</organism>
<comment type="caution">
    <text evidence="3">The sequence shown here is derived from an EMBL/GenBank/DDBJ whole genome shotgun (WGS) entry which is preliminary data.</text>
</comment>
<sequence>MEYSFIAIFGIVFISFVSVPCPYVHCQITNNAAVSAILVFGDSTVDPGNNNYIPTILKANFPPYGTDMPNHESTGRFCNGRLTTDFIASYLKIKDYVPPFLDRSLSIEELKTGVSFASAGSGYDPLTPQESNVIPVQQQLEFFKQYKAKLESAMGTAQMESHIQNAVFVISCGTNDLAANYFISPVRRGQYSIAQYQNLMLQNAKTFLQGLLSLGARKIGIVGLPPIGCLPFLLTLNNQQECIESFSTAAKQYNQMFQVELKNIQNANPGVVLAYADIYEPLQHIIQTYKESGYDERSRGCCGTGLLEVSYLCNHLAPLCPDRSKYIFWDAIHPTEKVYESLFTSLRSVIDSVIKA</sequence>
<evidence type="ECO:0000256" key="1">
    <source>
        <dbReference type="ARBA" id="ARBA00008668"/>
    </source>
</evidence>
<name>A0A7J6XBD4_THATH</name>
<dbReference type="InterPro" id="IPR035669">
    <property type="entry name" value="SGNH_plant_lipase-like"/>
</dbReference>
<dbReference type="Gene3D" id="3.40.50.1110">
    <property type="entry name" value="SGNH hydrolase"/>
    <property type="match status" value="1"/>
</dbReference>
<keyword evidence="2" id="KW-0732">Signal</keyword>
<reference evidence="3 4" key="1">
    <citation type="submission" date="2020-06" db="EMBL/GenBank/DDBJ databases">
        <title>Transcriptomic and genomic resources for Thalictrum thalictroides and T. hernandezii: Facilitating candidate gene discovery in an emerging model plant lineage.</title>
        <authorList>
            <person name="Arias T."/>
            <person name="Riano-Pachon D.M."/>
            <person name="Di Stilio V.S."/>
        </authorList>
    </citation>
    <scope>NUCLEOTIDE SEQUENCE [LARGE SCALE GENOMIC DNA]</scope>
    <source>
        <strain evidence="4">cv. WT478/WT964</strain>
        <tissue evidence="3">Leaves</tissue>
    </source>
</reference>
<accession>A0A7J6XBD4</accession>
<feature type="chain" id="PRO_5029804575" evidence="2">
    <location>
        <begin position="27"/>
        <end position="356"/>
    </location>
</feature>
<feature type="signal peptide" evidence="2">
    <location>
        <begin position="1"/>
        <end position="26"/>
    </location>
</feature>
<protein>
    <submittedName>
        <fullName evidence="3">GDSL esterase/lipase</fullName>
    </submittedName>
</protein>
<dbReference type="Proteomes" id="UP000554482">
    <property type="component" value="Unassembled WGS sequence"/>
</dbReference>
<dbReference type="InterPro" id="IPR001087">
    <property type="entry name" value="GDSL"/>
</dbReference>
<dbReference type="CDD" id="cd01837">
    <property type="entry name" value="SGNH_plant_lipase_like"/>
    <property type="match status" value="1"/>
</dbReference>
<dbReference type="PANTHER" id="PTHR45642:SF3">
    <property type="entry name" value="OS09G0540400 PROTEIN"/>
    <property type="match status" value="1"/>
</dbReference>
<dbReference type="AlphaFoldDB" id="A0A7J6XBD4"/>
<comment type="similarity">
    <text evidence="1">Belongs to the 'GDSL' lipolytic enzyme family.</text>
</comment>
<dbReference type="FunFam" id="3.40.50.1110:FF:000003">
    <property type="entry name" value="GDSL esterase/lipase APG"/>
    <property type="match status" value="1"/>
</dbReference>
<gene>
    <name evidence="3" type="ORF">FRX31_004267</name>
</gene>
<dbReference type="PANTHER" id="PTHR45642">
    <property type="entry name" value="GDSL ESTERASE/LIPASE EXL3"/>
    <property type="match status" value="1"/>
</dbReference>